<protein>
    <submittedName>
        <fullName evidence="6">Dipeptide ABC transporter ATP-binding protein</fullName>
    </submittedName>
</protein>
<dbReference type="NCBIfam" id="NF007739">
    <property type="entry name" value="PRK10419.1"/>
    <property type="match status" value="2"/>
</dbReference>
<comment type="caution">
    <text evidence="6">The sequence shown here is derived from an EMBL/GenBank/DDBJ whole genome shotgun (WGS) entry which is preliminary data.</text>
</comment>
<dbReference type="InterPro" id="IPR027417">
    <property type="entry name" value="P-loop_NTPase"/>
</dbReference>
<dbReference type="InterPro" id="IPR017871">
    <property type="entry name" value="ABC_transporter-like_CS"/>
</dbReference>
<dbReference type="Pfam" id="PF08352">
    <property type="entry name" value="oligo_HPY"/>
    <property type="match status" value="2"/>
</dbReference>
<keyword evidence="3" id="KW-0547">Nucleotide-binding</keyword>
<reference evidence="6 7" key="1">
    <citation type="submission" date="2024-12" db="EMBL/GenBank/DDBJ databases">
        <title>The coexistence of Mycolicibacterium septicum and Mycolicibacterium nivoides in clinical samples.</title>
        <authorList>
            <person name="Wang C."/>
            <person name="Feng Y."/>
            <person name="Zong Z."/>
        </authorList>
    </citation>
    <scope>NUCLEOTIDE SEQUENCE [LARGE SCALE GENOMIC DNA]</scope>
    <source>
        <strain evidence="6 7">120309</strain>
    </source>
</reference>
<evidence type="ECO:0000256" key="3">
    <source>
        <dbReference type="ARBA" id="ARBA00022741"/>
    </source>
</evidence>
<evidence type="ECO:0000256" key="2">
    <source>
        <dbReference type="ARBA" id="ARBA00022448"/>
    </source>
</evidence>
<feature type="domain" description="ABC transporter" evidence="5">
    <location>
        <begin position="309"/>
        <end position="553"/>
    </location>
</feature>
<dbReference type="RefSeq" id="WP_409544866.1">
    <property type="nucleotide sequence ID" value="NZ_JBKBDD010000012.1"/>
</dbReference>
<keyword evidence="2" id="KW-0813">Transport</keyword>
<dbReference type="SMART" id="SM00382">
    <property type="entry name" value="AAA"/>
    <property type="match status" value="2"/>
</dbReference>
<dbReference type="EMBL" id="JBKBDD010000012">
    <property type="protein sequence ID" value="MFN6546908.1"/>
    <property type="molecule type" value="Genomic_DNA"/>
</dbReference>
<dbReference type="Pfam" id="PF00005">
    <property type="entry name" value="ABC_tran"/>
    <property type="match status" value="2"/>
</dbReference>
<dbReference type="SUPFAM" id="SSF52540">
    <property type="entry name" value="P-loop containing nucleoside triphosphate hydrolases"/>
    <property type="match status" value="2"/>
</dbReference>
<keyword evidence="4 6" id="KW-0067">ATP-binding</keyword>
<keyword evidence="7" id="KW-1185">Reference proteome</keyword>
<organism evidence="6 7">
    <name type="scientific">Mycolicibacterium nivoides</name>
    <dbReference type="NCBI Taxonomy" id="2487344"/>
    <lineage>
        <taxon>Bacteria</taxon>
        <taxon>Bacillati</taxon>
        <taxon>Actinomycetota</taxon>
        <taxon>Actinomycetes</taxon>
        <taxon>Mycobacteriales</taxon>
        <taxon>Mycobacteriaceae</taxon>
        <taxon>Mycolicibacterium</taxon>
    </lineage>
</organism>
<evidence type="ECO:0000256" key="4">
    <source>
        <dbReference type="ARBA" id="ARBA00022840"/>
    </source>
</evidence>
<name>A0ABW9LFY5_9MYCO</name>
<dbReference type="PANTHER" id="PTHR43776">
    <property type="entry name" value="TRANSPORT ATP-BINDING PROTEIN"/>
    <property type="match status" value="1"/>
</dbReference>
<proteinExistence type="inferred from homology"/>
<gene>
    <name evidence="6" type="ORF">ACK4CT_27300</name>
</gene>
<evidence type="ECO:0000259" key="5">
    <source>
        <dbReference type="PROSITE" id="PS50893"/>
    </source>
</evidence>
<dbReference type="InterPro" id="IPR050319">
    <property type="entry name" value="ABC_transp_ATP-bind"/>
</dbReference>
<dbReference type="NCBIfam" id="NF008453">
    <property type="entry name" value="PRK11308.1"/>
    <property type="match status" value="2"/>
</dbReference>
<dbReference type="InterPro" id="IPR013563">
    <property type="entry name" value="Oligopep_ABC_C"/>
</dbReference>
<evidence type="ECO:0000313" key="6">
    <source>
        <dbReference type="EMBL" id="MFN6546908.1"/>
    </source>
</evidence>
<evidence type="ECO:0000313" key="7">
    <source>
        <dbReference type="Proteomes" id="UP001635816"/>
    </source>
</evidence>
<dbReference type="Gene3D" id="3.40.50.300">
    <property type="entry name" value="P-loop containing nucleotide triphosphate hydrolases"/>
    <property type="match status" value="2"/>
</dbReference>
<dbReference type="PANTHER" id="PTHR43776:SF7">
    <property type="entry name" value="D,D-DIPEPTIDE TRANSPORT ATP-BINDING PROTEIN DDPF-RELATED"/>
    <property type="match status" value="1"/>
</dbReference>
<sequence length="569" mass="61232">MTEVLPDLVARTDRAPVRLVDISDLEVSFGTGDHRRRVVHGVSLHVDAGECLAIVGESGSGKSVTARTLLGLTGTGPNSPARVRANRLDVAGESVLGYRDRDWRAVRGKQVGFVLQDALVSLDPLRSVGGEIAETLRLHRFGNRARRAARVIELLTAVGVPEPQLRARQLPHELSGGQRQRALIASAIALDPPLLIADEPTTALDVTVQAQILDLLAEMKARGTGLIVISHDLAVVSRLADRVAVMRGGRVVEQGPVAEVLTAPSHPYTQSLLDAVPAAHRKGTRLSGVPPRPVHPVRRSAPPADGILLRADGLVKRFIGPDGVARVAVNHVSFSLGVGETLGIVGESGSGKTTTARLALALLDPDDGAVQLAGEPWTEAAEAQRRPRRRRISVIYQDPLGSFDPRWTVRRIIDDALPTDLFSDADARRRRTEELLGDVGLDREHLDRRPLLLSGGQRQRVAIARALASEPDVIVCDEPVSALDVTIQAQVLDLLTDLQDRLKLSYLFISHDLGVIHHMADRVLVMRHGRVVESGPAAAIFDNPQDPYTRELLASLPTGESESVAGGLP</sequence>
<comment type="similarity">
    <text evidence="1">Belongs to the ABC transporter superfamily.</text>
</comment>
<accession>A0ABW9LFY5</accession>
<dbReference type="InterPro" id="IPR003439">
    <property type="entry name" value="ABC_transporter-like_ATP-bd"/>
</dbReference>
<dbReference type="Proteomes" id="UP001635816">
    <property type="component" value="Unassembled WGS sequence"/>
</dbReference>
<dbReference type="GO" id="GO:0005524">
    <property type="term" value="F:ATP binding"/>
    <property type="evidence" value="ECO:0007669"/>
    <property type="project" value="UniProtKB-KW"/>
</dbReference>
<dbReference type="PROSITE" id="PS00211">
    <property type="entry name" value="ABC_TRANSPORTER_1"/>
    <property type="match status" value="2"/>
</dbReference>
<dbReference type="InterPro" id="IPR003593">
    <property type="entry name" value="AAA+_ATPase"/>
</dbReference>
<evidence type="ECO:0000256" key="1">
    <source>
        <dbReference type="ARBA" id="ARBA00005417"/>
    </source>
</evidence>
<dbReference type="PROSITE" id="PS50893">
    <property type="entry name" value="ABC_TRANSPORTER_2"/>
    <property type="match status" value="2"/>
</dbReference>
<dbReference type="CDD" id="cd03257">
    <property type="entry name" value="ABC_NikE_OppD_transporters"/>
    <property type="match status" value="2"/>
</dbReference>
<feature type="domain" description="ABC transporter" evidence="5">
    <location>
        <begin position="17"/>
        <end position="273"/>
    </location>
</feature>